<feature type="domain" description="Xylose isomerase-like TIM barrel" evidence="1">
    <location>
        <begin position="19"/>
        <end position="269"/>
    </location>
</feature>
<sequence>MYYTGFADEAADSIEKQIEVTKELGWQYIEARNIDGKNLTDISEEKFEEVYEKLKESGIKINCFGSAVANWGKNPSQEESYTKSLEELKRAIHRMQKLGAKMIRGMSFGIPNDLPPRNPELEEKILKNLKEMVGMCEEAGITYVHENCMNYFSQSYEHMEILLAEIKSPNFKIVFDTGNPLMADNRMGEEPYQKQNSWETYQTLKDRIGYVHIKDGVYLKETEGIFPEMDYRFPGDGSGQVKKIVKDLLQNGYDGGFSMEPHMGAVYHSQEADSEAEAKYNTYLEYGNRFMDLMEEIKAEIKEANNVRS</sequence>
<dbReference type="PANTHER" id="PTHR12110">
    <property type="entry name" value="HYDROXYPYRUVATE ISOMERASE"/>
    <property type="match status" value="1"/>
</dbReference>
<dbReference type="SUPFAM" id="SSF51658">
    <property type="entry name" value="Xylose isomerase-like"/>
    <property type="match status" value="1"/>
</dbReference>
<dbReference type="InterPro" id="IPR036237">
    <property type="entry name" value="Xyl_isomerase-like_sf"/>
</dbReference>
<protein>
    <submittedName>
        <fullName evidence="2">Sugar phosphate isomerase/epimerase</fullName>
    </submittedName>
</protein>
<dbReference type="EMBL" id="SNWX01000009">
    <property type="protein sequence ID" value="TDO91322.1"/>
    <property type="molecule type" value="Genomic_DNA"/>
</dbReference>
<evidence type="ECO:0000313" key="3">
    <source>
        <dbReference type="Proteomes" id="UP000295064"/>
    </source>
</evidence>
<dbReference type="InterPro" id="IPR050312">
    <property type="entry name" value="IolE/XylAMocC-like"/>
</dbReference>
<dbReference type="RefSeq" id="WP_133514881.1">
    <property type="nucleotide sequence ID" value="NZ_SNWX01000009.1"/>
</dbReference>
<name>A0A4R6LRW2_9FIRM</name>
<evidence type="ECO:0000313" key="2">
    <source>
        <dbReference type="EMBL" id="TDO91322.1"/>
    </source>
</evidence>
<dbReference type="Pfam" id="PF01261">
    <property type="entry name" value="AP_endonuc_2"/>
    <property type="match status" value="1"/>
</dbReference>
<dbReference type="AlphaFoldDB" id="A0A4R6LRW2"/>
<accession>A0A4R6LRW2</accession>
<dbReference type="Gene3D" id="3.20.20.150">
    <property type="entry name" value="Divalent-metal-dependent TIM barrel enzymes"/>
    <property type="match status" value="1"/>
</dbReference>
<dbReference type="Proteomes" id="UP000295064">
    <property type="component" value="Unassembled WGS sequence"/>
</dbReference>
<dbReference type="GO" id="GO:0016853">
    <property type="term" value="F:isomerase activity"/>
    <property type="evidence" value="ECO:0007669"/>
    <property type="project" value="UniProtKB-KW"/>
</dbReference>
<dbReference type="InterPro" id="IPR013022">
    <property type="entry name" value="Xyl_isomerase-like_TIM-brl"/>
</dbReference>
<keyword evidence="2" id="KW-0413">Isomerase</keyword>
<organism evidence="2 3">
    <name type="scientific">Halanaerobium saccharolyticum</name>
    <dbReference type="NCBI Taxonomy" id="43595"/>
    <lineage>
        <taxon>Bacteria</taxon>
        <taxon>Bacillati</taxon>
        <taxon>Bacillota</taxon>
        <taxon>Clostridia</taxon>
        <taxon>Halanaerobiales</taxon>
        <taxon>Halanaerobiaceae</taxon>
        <taxon>Halanaerobium</taxon>
    </lineage>
</organism>
<evidence type="ECO:0000259" key="1">
    <source>
        <dbReference type="Pfam" id="PF01261"/>
    </source>
</evidence>
<gene>
    <name evidence="2" type="ORF">DFR79_10970</name>
</gene>
<comment type="caution">
    <text evidence="2">The sequence shown here is derived from an EMBL/GenBank/DDBJ whole genome shotgun (WGS) entry which is preliminary data.</text>
</comment>
<dbReference type="OrthoDB" id="9815124at2"/>
<proteinExistence type="predicted"/>
<reference evidence="2 3" key="1">
    <citation type="submission" date="2019-03" db="EMBL/GenBank/DDBJ databases">
        <title>Subsurface microbial communities from deep shales in Ohio and West Virginia, USA.</title>
        <authorList>
            <person name="Wrighton K."/>
        </authorList>
    </citation>
    <scope>NUCLEOTIDE SEQUENCE [LARGE SCALE GENOMIC DNA]</scope>
    <source>
        <strain evidence="2 3">MA284_T2</strain>
    </source>
</reference>